<comment type="caution">
    <text evidence="3">The sequence shown here is derived from an EMBL/GenBank/DDBJ whole genome shotgun (WGS) entry which is preliminary data.</text>
</comment>
<evidence type="ECO:0000256" key="1">
    <source>
        <dbReference type="SAM" id="MobiDB-lite"/>
    </source>
</evidence>
<name>A0A7Y0LZ91_CELFI</name>
<dbReference type="Proteomes" id="UP000562124">
    <property type="component" value="Unassembled WGS sequence"/>
</dbReference>
<keyword evidence="2" id="KW-0472">Membrane</keyword>
<evidence type="ECO:0008006" key="5">
    <source>
        <dbReference type="Google" id="ProtNLM"/>
    </source>
</evidence>
<feature type="transmembrane region" description="Helical" evidence="2">
    <location>
        <begin position="43"/>
        <end position="63"/>
    </location>
</feature>
<feature type="region of interest" description="Disordered" evidence="1">
    <location>
        <begin position="1"/>
        <end position="27"/>
    </location>
</feature>
<organism evidence="3 4">
    <name type="scientific">Cellulomonas fimi</name>
    <dbReference type="NCBI Taxonomy" id="1708"/>
    <lineage>
        <taxon>Bacteria</taxon>
        <taxon>Bacillati</taxon>
        <taxon>Actinomycetota</taxon>
        <taxon>Actinomycetes</taxon>
        <taxon>Micrococcales</taxon>
        <taxon>Cellulomonadaceae</taxon>
        <taxon>Cellulomonas</taxon>
    </lineage>
</organism>
<evidence type="ECO:0000313" key="3">
    <source>
        <dbReference type="EMBL" id="NMR20614.1"/>
    </source>
</evidence>
<gene>
    <name evidence="3" type="ORF">HIR71_10355</name>
</gene>
<protein>
    <recommendedName>
        <fullName evidence="5">Cell division protein FtsL</fullName>
    </recommendedName>
</protein>
<accession>A0A7Y0LZ91</accession>
<dbReference type="AlphaFoldDB" id="A0A7Y0LZ91"/>
<reference evidence="3 4" key="1">
    <citation type="submission" date="2020-04" db="EMBL/GenBank/DDBJ databases">
        <title>Sequencing and Assembly of C. fimi.</title>
        <authorList>
            <person name="Ramsey A.R."/>
        </authorList>
    </citation>
    <scope>NUCLEOTIDE SEQUENCE [LARGE SCALE GENOMIC DNA]</scope>
    <source>
        <strain evidence="3 4">SB</strain>
    </source>
</reference>
<evidence type="ECO:0000256" key="2">
    <source>
        <dbReference type="SAM" id="Phobius"/>
    </source>
</evidence>
<dbReference type="RefSeq" id="WP_169324986.1">
    <property type="nucleotide sequence ID" value="NZ_JABCJJ010000014.1"/>
</dbReference>
<evidence type="ECO:0000313" key="4">
    <source>
        <dbReference type="Proteomes" id="UP000562124"/>
    </source>
</evidence>
<dbReference type="EMBL" id="JABCJJ010000014">
    <property type="protein sequence ID" value="NMR20614.1"/>
    <property type="molecule type" value="Genomic_DNA"/>
</dbReference>
<keyword evidence="2" id="KW-0812">Transmembrane</keyword>
<keyword evidence="2" id="KW-1133">Transmembrane helix</keyword>
<proteinExistence type="predicted"/>
<sequence>MSALPQSYVPTPRHAPAGAPDRSRDAEPRLLLVRAPQHTRTRAPFVLLCIAILASSLLGALLLNTSMARGSYEAHDLQIEAAQLARVEQQLSTDLLANKAPGQLAGVARALGMVPAPELAFLRLSDGAVLGSPTPAGAEG</sequence>
<keyword evidence="4" id="KW-1185">Reference proteome</keyword>